<accession>A0A2T1E689</accession>
<dbReference type="EMBL" id="PVWK01000081">
    <property type="protein sequence ID" value="PSB28259.1"/>
    <property type="molecule type" value="Genomic_DNA"/>
</dbReference>
<feature type="chain" id="PRO_5015592420" evidence="1">
    <location>
        <begin position="24"/>
        <end position="132"/>
    </location>
</feature>
<feature type="signal peptide" evidence="1">
    <location>
        <begin position="1"/>
        <end position="23"/>
    </location>
</feature>
<dbReference type="Proteomes" id="UP000239576">
    <property type="component" value="Unassembled WGS sequence"/>
</dbReference>
<proteinExistence type="predicted"/>
<keyword evidence="1" id="KW-0732">Signal</keyword>
<reference evidence="3" key="1">
    <citation type="submission" date="2018-02" db="EMBL/GenBank/DDBJ databases">
        <authorList>
            <person name="Moore K."/>
            <person name="Momper L."/>
        </authorList>
    </citation>
    <scope>NUCLEOTIDE SEQUENCE [LARGE SCALE GENOMIC DNA]</scope>
    <source>
        <strain evidence="3">ULC18</strain>
    </source>
</reference>
<evidence type="ECO:0000313" key="2">
    <source>
        <dbReference type="EMBL" id="PSB28259.1"/>
    </source>
</evidence>
<dbReference type="RefSeq" id="WP_106256859.1">
    <property type="nucleotide sequence ID" value="NZ_CAWNSW010000004.1"/>
</dbReference>
<comment type="caution">
    <text evidence="2">The sequence shown here is derived from an EMBL/GenBank/DDBJ whole genome shotgun (WGS) entry which is preliminary data.</text>
</comment>
<evidence type="ECO:0000256" key="1">
    <source>
        <dbReference type="SAM" id="SignalP"/>
    </source>
</evidence>
<protein>
    <submittedName>
        <fullName evidence="2">Uncharacterized protein</fullName>
    </submittedName>
</protein>
<organism evidence="2 3">
    <name type="scientific">Stenomitos frigidus ULC18</name>
    <dbReference type="NCBI Taxonomy" id="2107698"/>
    <lineage>
        <taxon>Bacteria</taxon>
        <taxon>Bacillati</taxon>
        <taxon>Cyanobacteriota</taxon>
        <taxon>Cyanophyceae</taxon>
        <taxon>Leptolyngbyales</taxon>
        <taxon>Leptolyngbyaceae</taxon>
        <taxon>Stenomitos</taxon>
    </lineage>
</organism>
<dbReference type="AlphaFoldDB" id="A0A2T1E689"/>
<evidence type="ECO:0000313" key="3">
    <source>
        <dbReference type="Proteomes" id="UP000239576"/>
    </source>
</evidence>
<name>A0A2T1E689_9CYAN</name>
<sequence>MLKQFAAAAVITLSMGHALVASAAPLAVTTAPDKETIVGGRSVDLPTPPITPIYFTLPIELAIVKDPAVTTNTPITDSLKSDYAAWGAKIKECSLQKPIFVRKVGDEQVPFVVGGSEGTIKLNANDKPVCSL</sequence>
<dbReference type="OrthoDB" id="532596at2"/>
<gene>
    <name evidence="2" type="ORF">C7B82_13735</name>
</gene>
<keyword evidence="3" id="KW-1185">Reference proteome</keyword>
<reference evidence="2 3" key="2">
    <citation type="submission" date="2018-03" db="EMBL/GenBank/DDBJ databases">
        <title>The ancient ancestry and fast evolution of plastids.</title>
        <authorList>
            <person name="Moore K.R."/>
            <person name="Magnabosco C."/>
            <person name="Momper L."/>
            <person name="Gold D.A."/>
            <person name="Bosak T."/>
            <person name="Fournier G.P."/>
        </authorList>
    </citation>
    <scope>NUCLEOTIDE SEQUENCE [LARGE SCALE GENOMIC DNA]</scope>
    <source>
        <strain evidence="2 3">ULC18</strain>
    </source>
</reference>